<comment type="caution">
    <text evidence="1">The sequence shown here is derived from an EMBL/GenBank/DDBJ whole genome shotgun (WGS) entry which is preliminary data.</text>
</comment>
<gene>
    <name evidence="1" type="ORF">KDAU_30490</name>
</gene>
<evidence type="ECO:0008006" key="3">
    <source>
        <dbReference type="Google" id="ProtNLM"/>
    </source>
</evidence>
<dbReference type="AlphaFoldDB" id="A0A401ZFP9"/>
<dbReference type="RefSeq" id="WP_126596735.1">
    <property type="nucleotide sequence ID" value="NZ_BIFQ01000001.1"/>
</dbReference>
<proteinExistence type="predicted"/>
<accession>A0A401ZFP9</accession>
<organism evidence="1 2">
    <name type="scientific">Dictyobacter aurantiacus</name>
    <dbReference type="NCBI Taxonomy" id="1936993"/>
    <lineage>
        <taxon>Bacteria</taxon>
        <taxon>Bacillati</taxon>
        <taxon>Chloroflexota</taxon>
        <taxon>Ktedonobacteria</taxon>
        <taxon>Ktedonobacterales</taxon>
        <taxon>Dictyobacteraceae</taxon>
        <taxon>Dictyobacter</taxon>
    </lineage>
</organism>
<protein>
    <recommendedName>
        <fullName evidence="3">DUF2089 domain-containing protein</fullName>
    </recommendedName>
</protein>
<name>A0A401ZFP9_9CHLR</name>
<reference evidence="2" key="1">
    <citation type="submission" date="2018-12" db="EMBL/GenBank/DDBJ databases">
        <title>Tengunoibacter tsumagoiensis gen. nov., sp. nov., Dictyobacter kobayashii sp. nov., D. alpinus sp. nov., and D. joshuensis sp. nov. and description of Dictyobacteraceae fam. nov. within the order Ktedonobacterales isolated from Tengu-no-mugimeshi.</title>
        <authorList>
            <person name="Wang C.M."/>
            <person name="Zheng Y."/>
            <person name="Sakai Y."/>
            <person name="Toyoda A."/>
            <person name="Minakuchi Y."/>
            <person name="Abe K."/>
            <person name="Yokota A."/>
            <person name="Yabe S."/>
        </authorList>
    </citation>
    <scope>NUCLEOTIDE SEQUENCE [LARGE SCALE GENOMIC DNA]</scope>
    <source>
        <strain evidence="2">S-27</strain>
    </source>
</reference>
<evidence type="ECO:0000313" key="1">
    <source>
        <dbReference type="EMBL" id="GCE05720.1"/>
    </source>
</evidence>
<sequence>MALSREERNRILALVESGGISANEAAQLFDTLETEIIRPPEPVRERTLRIRATSLKQNKQRERKNVIASMPVQLLKTSVRLGCYLLPQLDSRTIEDVLRSIEEGTTGRLLDIQDLEQGERLEVFVE</sequence>
<keyword evidence="2" id="KW-1185">Reference proteome</keyword>
<dbReference type="OrthoDB" id="164380at2"/>
<dbReference type="EMBL" id="BIFQ01000001">
    <property type="protein sequence ID" value="GCE05720.1"/>
    <property type="molecule type" value="Genomic_DNA"/>
</dbReference>
<evidence type="ECO:0000313" key="2">
    <source>
        <dbReference type="Proteomes" id="UP000287224"/>
    </source>
</evidence>
<dbReference type="Proteomes" id="UP000287224">
    <property type="component" value="Unassembled WGS sequence"/>
</dbReference>